<feature type="signal peptide" evidence="1">
    <location>
        <begin position="1"/>
        <end position="21"/>
    </location>
</feature>
<evidence type="ECO:0000256" key="1">
    <source>
        <dbReference type="SAM" id="SignalP"/>
    </source>
</evidence>
<reference evidence="2 3" key="1">
    <citation type="submission" date="2018-10" db="EMBL/GenBank/DDBJ databases">
        <title>Draft Genome Sequence of Ralstonia pseudosolanacearum (R. solanacearum phylotype I) Strain Tg03 Isolated from Luffa cylindrica in China.</title>
        <authorList>
            <person name="Yuan G.-Q."/>
            <person name="Li Q.-Q."/>
            <person name="Zhang Y.-W."/>
        </authorList>
    </citation>
    <scope>NUCLEOTIDE SEQUENCE [LARGE SCALE GENOMIC DNA]</scope>
    <source>
        <strain evidence="2 3">Tg03</strain>
    </source>
</reference>
<feature type="chain" id="PRO_5019174537" evidence="1">
    <location>
        <begin position="22"/>
        <end position="493"/>
    </location>
</feature>
<proteinExistence type="predicted"/>
<evidence type="ECO:0000313" key="3">
    <source>
        <dbReference type="Proteomes" id="UP000271222"/>
    </source>
</evidence>
<comment type="caution">
    <text evidence="2">The sequence shown here is derived from an EMBL/GenBank/DDBJ whole genome shotgun (WGS) entry which is preliminary data.</text>
</comment>
<dbReference type="Proteomes" id="UP000271222">
    <property type="component" value="Unassembled WGS sequence"/>
</dbReference>
<evidence type="ECO:0000313" key="2">
    <source>
        <dbReference type="EMBL" id="RNM03041.1"/>
    </source>
</evidence>
<protein>
    <submittedName>
        <fullName evidence="2">Conjugal transfer protein TraH</fullName>
    </submittedName>
</protein>
<keyword evidence="1" id="KW-0732">Signal</keyword>
<organism evidence="2 3">
    <name type="scientific">Ralstonia pseudosolanacearum</name>
    <dbReference type="NCBI Taxonomy" id="1310165"/>
    <lineage>
        <taxon>Bacteria</taxon>
        <taxon>Pseudomonadati</taxon>
        <taxon>Pseudomonadota</taxon>
        <taxon>Betaproteobacteria</taxon>
        <taxon>Burkholderiales</taxon>
        <taxon>Burkholderiaceae</taxon>
        <taxon>Ralstonia</taxon>
        <taxon>Ralstonia solanacearum species complex</taxon>
    </lineage>
</organism>
<dbReference type="InterPro" id="IPR010927">
    <property type="entry name" value="T4SS_TraH"/>
</dbReference>
<dbReference type="AlphaFoldDB" id="A0A454TLQ9"/>
<dbReference type="OrthoDB" id="9797479at2"/>
<dbReference type="RefSeq" id="WP_123203758.1">
    <property type="nucleotide sequence ID" value="NZ_RJTL01000038.1"/>
</dbReference>
<gene>
    <name evidence="2" type="ORF">EGA29_19925</name>
</gene>
<accession>A0A454TLQ9</accession>
<sequence>MRVKTLLVAAALATMPIAASAGILTDLNSMVMSNTTAPGTMSTKDRVGVFMGGFAMRTPIKSVNLITFDPPRIDAGCGGIDLFGGSFSFINSQQLIQIFRQVAANAAGLAFKAAIKAISPSLDALITEFQTLLQNMNNLAKNSCQLAHLVVDPAASALSNAVNGDGNVGGTQSNMFSDVFGGLTNYLSQANSYLQQQSANNPKSGNALTKMAVASGGSSIMGLAGLGNLDGSSDDPTNPNSLNNKLLYALLGYNIDAIPCNSLNANGQGVQSTSPANNSIGLVTCSGPALVTLHDLIEGGGTGSVRPDMPLQLYQCMNPNGSVSGGVDNQICTQMQQVNFNYPGIRGWVNSMLFGSADPALAITSTSIIGQVNSGASTAFSASQIQFMQQAGVPLSALLTKTSNPNTRVAIAQRLVPHIVDCVASRVGEALYKGANLIQTSTGYDLNEDQKSHIKQLRADFLDKRTACDNSDVMLKIVTEINEGTKFTASSIK</sequence>
<dbReference type="EMBL" id="RJTL01000038">
    <property type="protein sequence ID" value="RNM03041.1"/>
    <property type="molecule type" value="Genomic_DNA"/>
</dbReference>
<name>A0A454TLQ9_9RALS</name>
<dbReference type="Pfam" id="PF06122">
    <property type="entry name" value="TraH"/>
    <property type="match status" value="1"/>
</dbReference>